<dbReference type="EMBL" id="JASBWV010000007">
    <property type="protein sequence ID" value="KAJ9125766.1"/>
    <property type="molecule type" value="Genomic_DNA"/>
</dbReference>
<keyword evidence="2" id="KW-1185">Reference proteome</keyword>
<dbReference type="Proteomes" id="UP001234202">
    <property type="component" value="Unassembled WGS sequence"/>
</dbReference>
<reference evidence="1" key="1">
    <citation type="submission" date="2023-04" db="EMBL/GenBank/DDBJ databases">
        <title>Draft Genome sequencing of Naganishia species isolated from polar environments using Oxford Nanopore Technology.</title>
        <authorList>
            <person name="Leo P."/>
            <person name="Venkateswaran K."/>
        </authorList>
    </citation>
    <scope>NUCLEOTIDE SEQUENCE</scope>
    <source>
        <strain evidence="1">DBVPG 5303</strain>
    </source>
</reference>
<gene>
    <name evidence="1" type="ORF">QFC24_002550</name>
</gene>
<organism evidence="1 2">
    <name type="scientific">Naganishia onofrii</name>
    <dbReference type="NCBI Taxonomy" id="1851511"/>
    <lineage>
        <taxon>Eukaryota</taxon>
        <taxon>Fungi</taxon>
        <taxon>Dikarya</taxon>
        <taxon>Basidiomycota</taxon>
        <taxon>Agaricomycotina</taxon>
        <taxon>Tremellomycetes</taxon>
        <taxon>Filobasidiales</taxon>
        <taxon>Filobasidiaceae</taxon>
        <taxon>Naganishia</taxon>
    </lineage>
</organism>
<sequence>MGSSNKRKQQQLTGSSSAPSVGATTITPLEVASPSTAHVQKKRKVVAAGQSAPMVVSTLEEKEEASPISNGNVGGLFGLGNTLPHSAALDGSEEAQDEGFEKIMTKDEKRKEKKRKREEKLALINVPKFMYDPRGFKNHKIGIAHIRELILHLVTENQAPTWMCIEHRSNIKHVVLLFVPGLQPSHLNLSESNLTPSAFMPFSTRPDGEDATKETLIPTIPRLFSHACPTRAPGDARRLHSVLQTLLNAPLSQSEKARRERAKAEMMRKMKAGTNSSAQGNEAKYQFDPQVFLLTPNQMLDNEYPVPSYVPGSPNAPGSTSSNGKGNGQVKEIGQVRAGNSNSEDEVWLPGQPGQITRIIDTPVIGEVVKQGVSLSTEILGRLLGTSSDGSSETESTPAPSSTTSASSNEKAKLSSKKREKEGKAEILVEVATKSPGAPAFDMGRFSVGKGWVETPTLKTGEVAESSKFKVLAIDCEMCLTEDGPELTRATVIDFESGKVVFDELCKPGKPVKDYLTQWSGITAEKLAKATLNLSDVQAYFLTHLLTPTTILLGHSLESDLNALKIRHPLCIDTALLYRHPRGQPYKPGLKWLVKQWLGREIQTAGAGGHDSEEDARACVDLLRMKLIQGPEFGEVGDETESIFERMSRHSENLSKPGKTSVICDYGKSHQWIKAKATTAVACKDDDQVLAGLMENVGKHDFAFARFMELANTLGWVTNQADPLDTDIQKPELTIEDALVNFNTRLSKLHASLPSNTALILVTGHGDPRPLAALNERKSNFDRIYKRLGASGTSKLPQEEKWMSEDDRKLAAEAEKARAGMGFFCIKASSS</sequence>
<evidence type="ECO:0000313" key="1">
    <source>
        <dbReference type="EMBL" id="KAJ9125766.1"/>
    </source>
</evidence>
<comment type="caution">
    <text evidence="1">The sequence shown here is derived from an EMBL/GenBank/DDBJ whole genome shotgun (WGS) entry which is preliminary data.</text>
</comment>
<protein>
    <submittedName>
        <fullName evidence="1">Uncharacterized protein</fullName>
    </submittedName>
</protein>
<name>A0ACC2XQ33_9TREE</name>
<proteinExistence type="predicted"/>
<accession>A0ACC2XQ33</accession>
<evidence type="ECO:0000313" key="2">
    <source>
        <dbReference type="Proteomes" id="UP001234202"/>
    </source>
</evidence>